<dbReference type="STRING" id="1108595.BKX93_18345"/>
<dbReference type="PROSITE" id="PS00041">
    <property type="entry name" value="HTH_ARAC_FAMILY_1"/>
    <property type="match status" value="1"/>
</dbReference>
<keyword evidence="3" id="KW-0804">Transcription</keyword>
<dbReference type="Gene3D" id="1.10.10.60">
    <property type="entry name" value="Homeodomain-like"/>
    <property type="match status" value="2"/>
</dbReference>
<dbReference type="InterPro" id="IPR020449">
    <property type="entry name" value="Tscrpt_reg_AraC-type_HTH"/>
</dbReference>
<dbReference type="GeneID" id="68843165"/>
<evidence type="ECO:0000256" key="4">
    <source>
        <dbReference type="SAM" id="MobiDB-lite"/>
    </source>
</evidence>
<accession>A0A1D9LKC7</accession>
<gene>
    <name evidence="6" type="ORF">BKX93_18345</name>
</gene>
<dbReference type="EMBL" id="CP017707">
    <property type="protein sequence ID" value="AOZ51760.1"/>
    <property type="molecule type" value="Genomic_DNA"/>
</dbReference>
<dbReference type="GO" id="GO:0043565">
    <property type="term" value="F:sequence-specific DNA binding"/>
    <property type="evidence" value="ECO:0007669"/>
    <property type="project" value="InterPro"/>
</dbReference>
<dbReference type="InterPro" id="IPR018060">
    <property type="entry name" value="HTH_AraC"/>
</dbReference>
<dbReference type="PANTHER" id="PTHR46796">
    <property type="entry name" value="HTH-TYPE TRANSCRIPTIONAL ACTIVATOR RHAS-RELATED"/>
    <property type="match status" value="1"/>
</dbReference>
<evidence type="ECO:0000313" key="6">
    <source>
        <dbReference type="EMBL" id="AOZ51760.1"/>
    </source>
</evidence>
<dbReference type="SUPFAM" id="SSF46689">
    <property type="entry name" value="Homeodomain-like"/>
    <property type="match status" value="2"/>
</dbReference>
<proteinExistence type="predicted"/>
<dbReference type="PRINTS" id="PR00032">
    <property type="entry name" value="HTHARAC"/>
</dbReference>
<dbReference type="InterPro" id="IPR050204">
    <property type="entry name" value="AraC_XylS_family_regulators"/>
</dbReference>
<dbReference type="InterPro" id="IPR032783">
    <property type="entry name" value="AraC_lig"/>
</dbReference>
<feature type="region of interest" description="Disordered" evidence="4">
    <location>
        <begin position="293"/>
        <end position="315"/>
    </location>
</feature>
<evidence type="ECO:0000259" key="5">
    <source>
        <dbReference type="PROSITE" id="PS01124"/>
    </source>
</evidence>
<keyword evidence="1" id="KW-0805">Transcription regulation</keyword>
<dbReference type="RefSeq" id="WP_070980804.1">
    <property type="nucleotide sequence ID" value="NZ_CP017707.1"/>
</dbReference>
<dbReference type="Pfam" id="PF12852">
    <property type="entry name" value="Cupin_6"/>
    <property type="match status" value="1"/>
</dbReference>
<dbReference type="GO" id="GO:0003700">
    <property type="term" value="F:DNA-binding transcription factor activity"/>
    <property type="evidence" value="ECO:0007669"/>
    <property type="project" value="InterPro"/>
</dbReference>
<dbReference type="InterPro" id="IPR009057">
    <property type="entry name" value="Homeodomain-like_sf"/>
</dbReference>
<feature type="domain" description="HTH araC/xylS-type" evidence="5">
    <location>
        <begin position="204"/>
        <end position="301"/>
    </location>
</feature>
<dbReference type="PANTHER" id="PTHR46796:SF7">
    <property type="entry name" value="ARAC FAMILY TRANSCRIPTIONAL REGULATOR"/>
    <property type="match status" value="1"/>
</dbReference>
<evidence type="ECO:0000256" key="1">
    <source>
        <dbReference type="ARBA" id="ARBA00023015"/>
    </source>
</evidence>
<keyword evidence="2" id="KW-0238">DNA-binding</keyword>
<dbReference type="AlphaFoldDB" id="A0A1D9LKC7"/>
<evidence type="ECO:0000256" key="2">
    <source>
        <dbReference type="ARBA" id="ARBA00023125"/>
    </source>
</evidence>
<evidence type="ECO:0000256" key="3">
    <source>
        <dbReference type="ARBA" id="ARBA00023163"/>
    </source>
</evidence>
<organism evidence="6 7">
    <name type="scientific">Chromobacterium vaccinii</name>
    <dbReference type="NCBI Taxonomy" id="1108595"/>
    <lineage>
        <taxon>Bacteria</taxon>
        <taxon>Pseudomonadati</taxon>
        <taxon>Pseudomonadota</taxon>
        <taxon>Betaproteobacteria</taxon>
        <taxon>Neisseriales</taxon>
        <taxon>Chromobacteriaceae</taxon>
        <taxon>Chromobacterium</taxon>
    </lineage>
</organism>
<dbReference type="KEGG" id="cvc:BKX93_18345"/>
<dbReference type="SMART" id="SM00342">
    <property type="entry name" value="HTH_ARAC"/>
    <property type="match status" value="1"/>
</dbReference>
<dbReference type="PROSITE" id="PS01124">
    <property type="entry name" value="HTH_ARAC_FAMILY_2"/>
    <property type="match status" value="1"/>
</dbReference>
<reference evidence="6 7" key="1">
    <citation type="submission" date="2016-10" db="EMBL/GenBank/DDBJ databases">
        <title>Chromobacterium muskegensis sp. nov., an insecticidal bacterium isolated from Sphagnum bogs.</title>
        <authorList>
            <person name="Sparks M.E."/>
            <person name="Blackburn M.B."/>
            <person name="Gundersen-Rindal D.E."/>
            <person name="Mitchell A."/>
            <person name="Farrar R."/>
            <person name="Kuhar D."/>
        </authorList>
    </citation>
    <scope>NUCLEOTIDE SEQUENCE [LARGE SCALE GENOMIC DNA]</scope>
    <source>
        <strain evidence="6 7">21-1</strain>
    </source>
</reference>
<protein>
    <submittedName>
        <fullName evidence="6">AraC family transcriptional regulator</fullName>
    </submittedName>
</protein>
<dbReference type="InterPro" id="IPR018062">
    <property type="entry name" value="HTH_AraC-typ_CS"/>
</dbReference>
<dbReference type="Proteomes" id="UP000178776">
    <property type="component" value="Chromosome"/>
</dbReference>
<sequence>MDPLSDVFHLLKVESVLSARFEAHGAWSLRFSAYQHMKFGGVLAGAFWLWFEDGAPPLRLNQGDFYLLTQGQAYCTGSDPSLAPADGRTVLAANRCEDGIVRYGQGGERVSAAGGRFVFDSHASGLLLKSLPPLIHIPAASETAPTLRATLDLLRLETETSRPGASVAAASLANLVLVQVLRAHLASGAHAPGWLGALADPRIGKALGLMHADVARHWKVDELAAAVAMSRTAFSERFRTRVGMTPIDYLTHWRMAKAKAALEAGQSIATVAESIGYGSEAAFHSAFKRIVGQSPGRYRRQPSAGPADKSPRRDK</sequence>
<evidence type="ECO:0000313" key="7">
    <source>
        <dbReference type="Proteomes" id="UP000178776"/>
    </source>
</evidence>
<name>A0A1D9LKC7_9NEIS</name>
<dbReference type="Pfam" id="PF12833">
    <property type="entry name" value="HTH_18"/>
    <property type="match status" value="1"/>
</dbReference>